<dbReference type="PANTHER" id="PTHR43698">
    <property type="entry name" value="RIBD C-TERMINAL DOMAIN CONTAINING PROTEIN"/>
    <property type="match status" value="1"/>
</dbReference>
<dbReference type="Gene3D" id="2.60.120.10">
    <property type="entry name" value="Jelly Rolls"/>
    <property type="match status" value="1"/>
</dbReference>
<feature type="chain" id="PRO_5039314471" evidence="1">
    <location>
        <begin position="26"/>
        <end position="160"/>
    </location>
</feature>
<dbReference type="InterPro" id="IPR014710">
    <property type="entry name" value="RmlC-like_jellyroll"/>
</dbReference>
<dbReference type="Proteomes" id="UP000824107">
    <property type="component" value="Unassembled WGS sequence"/>
</dbReference>
<sequence length="160" mass="17845">MKHALKTLAVFSALLTATYSISGKAAEMKKASIDTIFEQGEPNPYGRFFTGQTYLTRLSANDTTWNSSLANVTFEPGARTNWHKHSGGQILLVLGGEGRYQERNGEIRVLKKGDVVRIPLNVEHWHGAAPNSWFTHISVETNLPNNQTTWLEPVSDAEYK</sequence>
<keyword evidence="1" id="KW-0732">Signal</keyword>
<reference evidence="3" key="1">
    <citation type="submission" date="2020-10" db="EMBL/GenBank/DDBJ databases">
        <authorList>
            <person name="Gilroy R."/>
        </authorList>
    </citation>
    <scope>NUCLEOTIDE SEQUENCE</scope>
    <source>
        <strain evidence="3">ChiW3-316</strain>
    </source>
</reference>
<dbReference type="Pfam" id="PF07883">
    <property type="entry name" value="Cupin_2"/>
    <property type="match status" value="1"/>
</dbReference>
<dbReference type="InterPro" id="IPR011051">
    <property type="entry name" value="RmlC_Cupin_sf"/>
</dbReference>
<feature type="signal peptide" evidence="1">
    <location>
        <begin position="1"/>
        <end position="25"/>
    </location>
</feature>
<dbReference type="SUPFAM" id="SSF51182">
    <property type="entry name" value="RmlC-like cupins"/>
    <property type="match status" value="1"/>
</dbReference>
<organism evidence="3 4">
    <name type="scientific">Candidatus Scatocola faecipullorum</name>
    <dbReference type="NCBI Taxonomy" id="2840917"/>
    <lineage>
        <taxon>Bacteria</taxon>
        <taxon>Pseudomonadati</taxon>
        <taxon>Pseudomonadota</taxon>
        <taxon>Alphaproteobacteria</taxon>
        <taxon>Rhodospirillales</taxon>
        <taxon>Rhodospirillaceae</taxon>
        <taxon>Rhodospirillaceae incertae sedis</taxon>
        <taxon>Candidatus Scatocola</taxon>
    </lineage>
</organism>
<dbReference type="InterPro" id="IPR047263">
    <property type="entry name" value="HNL-like_cupin"/>
</dbReference>
<dbReference type="EMBL" id="DVNC01000022">
    <property type="protein sequence ID" value="HIU53076.1"/>
    <property type="molecule type" value="Genomic_DNA"/>
</dbReference>
<proteinExistence type="predicted"/>
<evidence type="ECO:0000259" key="2">
    <source>
        <dbReference type="Pfam" id="PF07883"/>
    </source>
</evidence>
<dbReference type="AlphaFoldDB" id="A0A9D1SAM5"/>
<evidence type="ECO:0000313" key="4">
    <source>
        <dbReference type="Proteomes" id="UP000824107"/>
    </source>
</evidence>
<protein>
    <submittedName>
        <fullName evidence="3">Cupin domain-containing protein</fullName>
    </submittedName>
</protein>
<name>A0A9D1SAM5_9PROT</name>
<reference evidence="3" key="2">
    <citation type="journal article" date="2021" name="PeerJ">
        <title>Extensive microbial diversity within the chicken gut microbiome revealed by metagenomics and culture.</title>
        <authorList>
            <person name="Gilroy R."/>
            <person name="Ravi A."/>
            <person name="Getino M."/>
            <person name="Pursley I."/>
            <person name="Horton D.L."/>
            <person name="Alikhan N.F."/>
            <person name="Baker D."/>
            <person name="Gharbi K."/>
            <person name="Hall N."/>
            <person name="Watson M."/>
            <person name="Adriaenssens E.M."/>
            <person name="Foster-Nyarko E."/>
            <person name="Jarju S."/>
            <person name="Secka A."/>
            <person name="Antonio M."/>
            <person name="Oren A."/>
            <person name="Chaudhuri R.R."/>
            <person name="La Ragione R."/>
            <person name="Hildebrand F."/>
            <person name="Pallen M.J."/>
        </authorList>
    </citation>
    <scope>NUCLEOTIDE SEQUENCE</scope>
    <source>
        <strain evidence="3">ChiW3-316</strain>
    </source>
</reference>
<comment type="caution">
    <text evidence="3">The sequence shown here is derived from an EMBL/GenBank/DDBJ whole genome shotgun (WGS) entry which is preliminary data.</text>
</comment>
<dbReference type="InterPro" id="IPR013096">
    <property type="entry name" value="Cupin_2"/>
</dbReference>
<evidence type="ECO:0000313" key="3">
    <source>
        <dbReference type="EMBL" id="HIU53076.1"/>
    </source>
</evidence>
<feature type="domain" description="Cupin type-2" evidence="2">
    <location>
        <begin position="72"/>
        <end position="128"/>
    </location>
</feature>
<gene>
    <name evidence="3" type="ORF">IAD20_03230</name>
</gene>
<dbReference type="CDD" id="cd02233">
    <property type="entry name" value="cupin_HNL-like"/>
    <property type="match status" value="1"/>
</dbReference>
<dbReference type="PANTHER" id="PTHR43698:SF1">
    <property type="entry name" value="BLL4564 PROTEIN"/>
    <property type="match status" value="1"/>
</dbReference>
<evidence type="ECO:0000256" key="1">
    <source>
        <dbReference type="SAM" id="SignalP"/>
    </source>
</evidence>
<accession>A0A9D1SAM5</accession>